<keyword evidence="2" id="KW-0677">Repeat</keyword>
<dbReference type="PROSITE" id="PS51186">
    <property type="entry name" value="GNAT"/>
    <property type="match status" value="1"/>
</dbReference>
<evidence type="ECO:0000256" key="2">
    <source>
        <dbReference type="ARBA" id="ARBA00022737"/>
    </source>
</evidence>
<name>A0A4R7HZT6_9ACTN</name>
<dbReference type="GO" id="GO:0035447">
    <property type="term" value="F:mycothiol synthase activity"/>
    <property type="evidence" value="ECO:0007669"/>
    <property type="project" value="UniProtKB-UniRule"/>
</dbReference>
<keyword evidence="3" id="KW-0012">Acyltransferase</keyword>
<dbReference type="Gene3D" id="3.40.630.30">
    <property type="match status" value="1"/>
</dbReference>
<sequence>MRITEIAATPTAEQRERALAFVAGVETTTGRPQLSDHLRIDLGRDSGDAHGGPLLVTMHDDDRLIAFAQLSGANDAWVLETVVDPALDDDIAVRDDIADTAVDAHRRRRDDAVVWWLDDPSAHDHEVAARLGLAVWRELYEMRRPLPHPQQADVATRSFRPGIDDEAWLGINNRAFASHGEQGGWTLDTLRSRFDEPWFDPDGFRIFDDETGTPVAFCWTKLHTDGSPVVGEIYVIAVDPSAHGRGLGKQLTLAGLDSISDRGVTVANLYVDAGNTAAVGLYERLGFTIHRRRVAFAPPEHGTA</sequence>
<dbReference type="AlphaFoldDB" id="A0A4R7HZT6"/>
<comment type="caution">
    <text evidence="6">The sequence shown here is derived from an EMBL/GenBank/DDBJ whole genome shotgun (WGS) entry which is preliminary data.</text>
</comment>
<evidence type="ECO:0000259" key="5">
    <source>
        <dbReference type="PROSITE" id="PS51186"/>
    </source>
</evidence>
<feature type="domain" description="N-acetyltransferase" evidence="5">
    <location>
        <begin position="154"/>
        <end position="304"/>
    </location>
</feature>
<evidence type="ECO:0000256" key="1">
    <source>
        <dbReference type="ARBA" id="ARBA00022679"/>
    </source>
</evidence>
<dbReference type="RefSeq" id="WP_166657537.1">
    <property type="nucleotide sequence ID" value="NZ_SOAU01000001.1"/>
</dbReference>
<dbReference type="InterPro" id="IPR016181">
    <property type="entry name" value="Acyl_CoA_acyltransferase"/>
</dbReference>
<proteinExistence type="predicted"/>
<keyword evidence="1" id="KW-0808">Transferase</keyword>
<dbReference type="InterPro" id="IPR000182">
    <property type="entry name" value="GNAT_dom"/>
</dbReference>
<dbReference type="GO" id="GO:0010125">
    <property type="term" value="P:mycothiol biosynthetic process"/>
    <property type="evidence" value="ECO:0007669"/>
    <property type="project" value="UniProtKB-UniRule"/>
</dbReference>
<dbReference type="InterPro" id="IPR050680">
    <property type="entry name" value="YpeA/RimI_acetyltransf"/>
</dbReference>
<keyword evidence="7" id="KW-1185">Reference proteome</keyword>
<dbReference type="PANTHER" id="PTHR43420">
    <property type="entry name" value="ACETYLTRANSFERASE"/>
    <property type="match status" value="1"/>
</dbReference>
<dbReference type="SUPFAM" id="SSF55729">
    <property type="entry name" value="Acyl-CoA N-acyltransferases (Nat)"/>
    <property type="match status" value="1"/>
</dbReference>
<accession>A0A4R7HZT6</accession>
<evidence type="ECO:0000313" key="6">
    <source>
        <dbReference type="EMBL" id="TDT16762.1"/>
    </source>
</evidence>
<evidence type="ECO:0000313" key="7">
    <source>
        <dbReference type="Proteomes" id="UP000294558"/>
    </source>
</evidence>
<reference evidence="6 7" key="1">
    <citation type="submission" date="2019-03" db="EMBL/GenBank/DDBJ databases">
        <title>Sequencing the genomes of 1000 actinobacteria strains.</title>
        <authorList>
            <person name="Klenk H.-P."/>
        </authorList>
    </citation>
    <scope>NUCLEOTIDE SEQUENCE [LARGE SCALE GENOMIC DNA]</scope>
    <source>
        <strain evidence="6 7">DSM 18936</strain>
    </source>
</reference>
<protein>
    <recommendedName>
        <fullName evidence="4">Mycothiol synthase</fullName>
        <ecNumber evidence="4">2.3.1.189</ecNumber>
    </recommendedName>
</protein>
<dbReference type="EC" id="2.3.1.189" evidence="4"/>
<dbReference type="Proteomes" id="UP000294558">
    <property type="component" value="Unassembled WGS sequence"/>
</dbReference>
<dbReference type="EMBL" id="SOAU01000001">
    <property type="protein sequence ID" value="TDT16762.1"/>
    <property type="molecule type" value="Genomic_DNA"/>
</dbReference>
<gene>
    <name evidence="6" type="ORF">BDK89_2359</name>
</gene>
<dbReference type="InterPro" id="IPR017813">
    <property type="entry name" value="Mycothiol_AcTrfase"/>
</dbReference>
<evidence type="ECO:0000256" key="4">
    <source>
        <dbReference type="NCBIfam" id="TIGR03448"/>
    </source>
</evidence>
<dbReference type="Pfam" id="PF00583">
    <property type="entry name" value="Acetyltransf_1"/>
    <property type="match status" value="1"/>
</dbReference>
<dbReference type="NCBIfam" id="TIGR03448">
    <property type="entry name" value="mycothiol_MshD"/>
    <property type="match status" value="1"/>
</dbReference>
<organism evidence="6 7">
    <name type="scientific">Ilumatobacter fluminis</name>
    <dbReference type="NCBI Taxonomy" id="467091"/>
    <lineage>
        <taxon>Bacteria</taxon>
        <taxon>Bacillati</taxon>
        <taxon>Actinomycetota</taxon>
        <taxon>Acidimicrobiia</taxon>
        <taxon>Acidimicrobiales</taxon>
        <taxon>Ilumatobacteraceae</taxon>
        <taxon>Ilumatobacter</taxon>
    </lineage>
</organism>
<evidence type="ECO:0000256" key="3">
    <source>
        <dbReference type="ARBA" id="ARBA00023315"/>
    </source>
</evidence>
<dbReference type="PANTHER" id="PTHR43420:SF44">
    <property type="entry name" value="ACETYLTRANSFERASE YPEA"/>
    <property type="match status" value="1"/>
</dbReference>
<dbReference type="CDD" id="cd04301">
    <property type="entry name" value="NAT_SF"/>
    <property type="match status" value="1"/>
</dbReference>